<evidence type="ECO:0000313" key="4">
    <source>
        <dbReference type="Proteomes" id="UP000812844"/>
    </source>
</evidence>
<dbReference type="PANTHER" id="PTHR33295">
    <property type="entry name" value="ATPASE"/>
    <property type="match status" value="1"/>
</dbReference>
<keyword evidence="3" id="KW-0067">ATP-binding</keyword>
<dbReference type="GO" id="GO:0005524">
    <property type="term" value="F:ATP binding"/>
    <property type="evidence" value="ECO:0007669"/>
    <property type="project" value="UniProtKB-KW"/>
</dbReference>
<gene>
    <name evidence="3" type="ORF">KIH73_02100</name>
</gene>
<dbReference type="RefSeq" id="WP_219080063.1">
    <property type="nucleotide sequence ID" value="NZ_JAHBBD010000003.1"/>
</dbReference>
<reference evidence="3 4" key="1">
    <citation type="submission" date="2021-05" db="EMBL/GenBank/DDBJ databases">
        <title>Phylogenetic classification of ten novel species belonging to the genus Bifidobacterium comprising B. colchicus sp. nov., B. abeli sp. nov., B. bicoloris sp. nov., B. guerezis sp. nov., B. rosaliae sp. nov., B. santillanensis sp. nov., B. argentati sp. nov., B. amazzoni sp. nov., B. pluviali sp. nov., and B. pinnaculum sp. nov.</title>
        <authorList>
            <person name="Lugli G.A."/>
            <person name="Ruiz Garcia L."/>
            <person name="Margolles A."/>
            <person name="Ventura M."/>
        </authorList>
    </citation>
    <scope>NUCLEOTIDE SEQUENCE [LARGE SCALE GENOMIC DNA]</scope>
    <source>
        <strain evidence="3 4">6T3</strain>
    </source>
</reference>
<evidence type="ECO:0000259" key="1">
    <source>
        <dbReference type="Pfam" id="PF13173"/>
    </source>
</evidence>
<accession>A0ABS6W7W5</accession>
<feature type="domain" description="DUF4143" evidence="2">
    <location>
        <begin position="225"/>
        <end position="387"/>
    </location>
</feature>
<comment type="caution">
    <text evidence="3">The sequence shown here is derived from an EMBL/GenBank/DDBJ whole genome shotgun (WGS) entry which is preliminary data.</text>
</comment>
<dbReference type="EMBL" id="JAHBBD010000003">
    <property type="protein sequence ID" value="MBW3082184.1"/>
    <property type="molecule type" value="Genomic_DNA"/>
</dbReference>
<dbReference type="Proteomes" id="UP000812844">
    <property type="component" value="Unassembled WGS sequence"/>
</dbReference>
<evidence type="ECO:0000259" key="2">
    <source>
        <dbReference type="Pfam" id="PF13635"/>
    </source>
</evidence>
<keyword evidence="3" id="KW-0547">Nucleotide-binding</keyword>
<organism evidence="3 4">
    <name type="scientific">Bifidobacterium phasiani</name>
    <dbReference type="NCBI Taxonomy" id="2834431"/>
    <lineage>
        <taxon>Bacteria</taxon>
        <taxon>Bacillati</taxon>
        <taxon>Actinomycetota</taxon>
        <taxon>Actinomycetes</taxon>
        <taxon>Bifidobacteriales</taxon>
        <taxon>Bifidobacteriaceae</taxon>
        <taxon>Bifidobacterium</taxon>
    </lineage>
</organism>
<keyword evidence="4" id="KW-1185">Reference proteome</keyword>
<dbReference type="InterPro" id="IPR025420">
    <property type="entry name" value="DUF4143"/>
</dbReference>
<protein>
    <submittedName>
        <fullName evidence="3">ATP-binding protein</fullName>
    </submittedName>
</protein>
<dbReference type="Pfam" id="PF13635">
    <property type="entry name" value="DUF4143"/>
    <property type="match status" value="1"/>
</dbReference>
<dbReference type="PANTHER" id="PTHR33295:SF7">
    <property type="entry name" value="ATPASE"/>
    <property type="match status" value="1"/>
</dbReference>
<name>A0ABS6W7W5_9BIFI</name>
<dbReference type="InterPro" id="IPR041682">
    <property type="entry name" value="AAA_14"/>
</dbReference>
<feature type="domain" description="AAA" evidence="1">
    <location>
        <begin position="19"/>
        <end position="152"/>
    </location>
</feature>
<proteinExistence type="predicted"/>
<sequence>MLQRKAYRQLQDWKTNKTNESLLVCGARQVGKTTLIRRFAADNYDSFAEINFLDNQAAIETVSQARDAADLLFRLTVVARRRLVPGRSLIFLDEVQACGDLITWVKFLKEQSSYDFVLSGSLLGLDAFNVRSVPVGFLQTLTMYPLDFDEFCLANGIPATALDSVRTSFADRAPVPDFLHAQLVDLYYRYLLVGGMPAAVQSYVTHNDMQQVRATHRNLIDTYEADISQYVADKVEARQIKTVYEAIPGQLNSENKRFKYTRLSKTARFANMETAFDWLASAGVALPVSRVTDIAYPLGLSENRNQFKLFMNDVGLLTSRLMGNADLDILNRRDTINFGSIYENVAAQELLSRGFGLHYYNAAKVGEVDFVVQTHRGEVLLCEIKSGKDYRRHSALNNLMAASEADNVKAYVFCNGNVQVEGNVTYLPIYMLGCLSPDGLL</sequence>
<dbReference type="CDD" id="cd00009">
    <property type="entry name" value="AAA"/>
    <property type="match status" value="1"/>
</dbReference>
<dbReference type="Pfam" id="PF13173">
    <property type="entry name" value="AAA_14"/>
    <property type="match status" value="1"/>
</dbReference>
<evidence type="ECO:0000313" key="3">
    <source>
        <dbReference type="EMBL" id="MBW3082184.1"/>
    </source>
</evidence>